<dbReference type="RefSeq" id="WP_146364306.1">
    <property type="nucleotide sequence ID" value="NZ_CP042261.1"/>
</dbReference>
<name>A0A5B8J468_9RHOB</name>
<dbReference type="OrthoDB" id="7864872at2"/>
<keyword evidence="2" id="KW-1185">Reference proteome</keyword>
<dbReference type="AlphaFoldDB" id="A0A5B8J468"/>
<reference evidence="1 2" key="1">
    <citation type="submission" date="2019-07" db="EMBL/GenBank/DDBJ databases">
        <title>Litoreibacter alkalisoli sp. nov., isolated from saline-alkaline soil.</title>
        <authorList>
            <person name="Wang S."/>
            <person name="Xu L."/>
            <person name="Xing Y.-T."/>
            <person name="Sun J.-Q."/>
        </authorList>
    </citation>
    <scope>NUCLEOTIDE SEQUENCE [LARGE SCALE GENOMIC DNA]</scope>
    <source>
        <strain evidence="1 2">LN3S51</strain>
    </source>
</reference>
<evidence type="ECO:0000313" key="1">
    <source>
        <dbReference type="EMBL" id="QDY69060.1"/>
    </source>
</evidence>
<protein>
    <submittedName>
        <fullName evidence="1">Uncharacterized protein</fullName>
    </submittedName>
</protein>
<dbReference type="EMBL" id="CP042261">
    <property type="protein sequence ID" value="QDY69060.1"/>
    <property type="molecule type" value="Genomic_DNA"/>
</dbReference>
<sequence length="114" mass="12351">MNCTPDSISETACTVRGLVIVNAVSGGELAEDGYMHLPFTSLSRESIDQFNVMEIYTPALSNDFDCTDVARLLADSEFTGRLLIISDGFPDPCLIVQEVRSSFPSLLVELAETG</sequence>
<accession>A0A5B8J468</accession>
<gene>
    <name evidence="1" type="ORF">FPZ52_05060</name>
</gene>
<dbReference type="KEGG" id="lit:FPZ52_05060"/>
<proteinExistence type="predicted"/>
<organism evidence="1 2">
    <name type="scientific">Qingshengfaniella alkalisoli</name>
    <dbReference type="NCBI Taxonomy" id="2599296"/>
    <lineage>
        <taxon>Bacteria</taxon>
        <taxon>Pseudomonadati</taxon>
        <taxon>Pseudomonadota</taxon>
        <taxon>Alphaproteobacteria</taxon>
        <taxon>Rhodobacterales</taxon>
        <taxon>Paracoccaceae</taxon>
        <taxon>Qingshengfaniella</taxon>
    </lineage>
</organism>
<evidence type="ECO:0000313" key="2">
    <source>
        <dbReference type="Proteomes" id="UP000318483"/>
    </source>
</evidence>
<dbReference type="Proteomes" id="UP000318483">
    <property type="component" value="Chromosome"/>
</dbReference>